<dbReference type="eggNOG" id="COG2380">
    <property type="taxonomic scope" value="Bacteria"/>
</dbReference>
<dbReference type="EMBL" id="ABFK02000020">
    <property type="protein sequence ID" value="EDS02548.1"/>
    <property type="molecule type" value="Genomic_DNA"/>
</dbReference>
<comment type="caution">
    <text evidence="1">The sequence shown here is derived from an EMBL/GenBank/DDBJ whole genome shotgun (WGS) entry which is preliminary data.</text>
</comment>
<accession>B0MYH0</accession>
<gene>
    <name evidence="1" type="ORF">ALIPUT_02077</name>
</gene>
<dbReference type="HOGENOM" id="CLU_715414_0_0_10"/>
<dbReference type="SUPFAM" id="SSF53098">
    <property type="entry name" value="Ribonuclease H-like"/>
    <property type="match status" value="1"/>
</dbReference>
<reference evidence="1" key="1">
    <citation type="submission" date="2007-10" db="EMBL/GenBank/DDBJ databases">
        <authorList>
            <person name="Fulton L."/>
            <person name="Clifton S."/>
            <person name="Fulton B."/>
            <person name="Xu J."/>
            <person name="Minx P."/>
            <person name="Pepin K.H."/>
            <person name="Johnson M."/>
            <person name="Thiruvilangam P."/>
            <person name="Bhonagiri V."/>
            <person name="Nash W.E."/>
            <person name="Mardis E.R."/>
            <person name="Wilson R.K."/>
        </authorList>
    </citation>
    <scope>NUCLEOTIDE SEQUENCE [LARGE SCALE GENOMIC DNA]</scope>
    <source>
        <strain evidence="1">DSM 17216</strain>
    </source>
</reference>
<dbReference type="RefSeq" id="WP_004328119.1">
    <property type="nucleotide sequence ID" value="NZ_DS499577.1"/>
</dbReference>
<dbReference type="Proteomes" id="UP000005819">
    <property type="component" value="Unassembled WGS sequence"/>
</dbReference>
<dbReference type="GeneID" id="73802581"/>
<keyword evidence="2" id="KW-1185">Reference proteome</keyword>
<protein>
    <submittedName>
        <fullName evidence="1">Uncharacterized protein</fullName>
    </submittedName>
</protein>
<dbReference type="AlphaFoldDB" id="B0MYH0"/>
<sequence length="396" mass="45964">MGMILDYIEQAGKGKYQCFKTKKICLDSVDNDTIAYNYDDKTIANATKSTFAETDHSRVKTVSIAYLFKSPKVPPPIFQYFLDGSRHTFKIDDIGIGKKIFPIIAGQIIVGCCKRKDRDTFKCWQLNNKIVMAMPDDYDDDDGGENFCRSFCETINSKVIDKISKLKDLQLGINKLLLYRTNINPQEQGRDNYKHRGIACIQNEMTDEEQLMVERLCKVGKLHNESWLIKDGSLEYNPSFSNLNRTQWDNLRSNYQHVVGVSKLFDPELLPDFEGNRLSKTIANLGPYERTKVYRYESDHKGGKSYFAVWYVRLRNHDFRETHFSDIVKCEMVLMDENDKLETDKVDMISANLIREAYPVCYGVDTRWANHLYPIFLTESFCKSKYVDSNIILNLF</sequence>
<organism evidence="1 2">
    <name type="scientific">Alistipes putredinis DSM 17216</name>
    <dbReference type="NCBI Taxonomy" id="445970"/>
    <lineage>
        <taxon>Bacteria</taxon>
        <taxon>Pseudomonadati</taxon>
        <taxon>Bacteroidota</taxon>
        <taxon>Bacteroidia</taxon>
        <taxon>Bacteroidales</taxon>
        <taxon>Rikenellaceae</taxon>
        <taxon>Alistipes</taxon>
    </lineage>
</organism>
<evidence type="ECO:0000313" key="1">
    <source>
        <dbReference type="EMBL" id="EDS02548.1"/>
    </source>
</evidence>
<dbReference type="InterPro" id="IPR012337">
    <property type="entry name" value="RNaseH-like_sf"/>
</dbReference>
<evidence type="ECO:0000313" key="2">
    <source>
        <dbReference type="Proteomes" id="UP000005819"/>
    </source>
</evidence>
<proteinExistence type="predicted"/>
<reference evidence="1" key="2">
    <citation type="submission" date="2013-09" db="EMBL/GenBank/DDBJ databases">
        <title>Draft genome sequence of Alistipes putredinis (DSM 17216).</title>
        <authorList>
            <person name="Sudarsanam P."/>
            <person name="Ley R."/>
            <person name="Guruge J."/>
            <person name="Turnbaugh P.J."/>
            <person name="Mahowald M."/>
            <person name="Liep D."/>
            <person name="Gordon J."/>
        </authorList>
    </citation>
    <scope>NUCLEOTIDE SEQUENCE</scope>
    <source>
        <strain evidence="1">DSM 17216</strain>
    </source>
</reference>
<name>B0MYH0_9BACT</name>
<dbReference type="OrthoDB" id="1791270at2"/>